<dbReference type="AlphaFoldDB" id="A0A2K8T296"/>
<name>A0A2K8T296_9NOSO</name>
<proteinExistence type="predicted"/>
<dbReference type="EMBL" id="CP024785">
    <property type="protein sequence ID" value="AUB41816.1"/>
    <property type="molecule type" value="Genomic_DNA"/>
</dbReference>
<evidence type="ECO:0000313" key="1">
    <source>
        <dbReference type="EMBL" id="AUB41816.1"/>
    </source>
</evidence>
<sequence>MDAPKNRDIAEGFELKILQKVEIDEQEIFWDERQLVVHSFAIAQTEEQYLRERKLLRSLIV</sequence>
<keyword evidence="2" id="KW-1185">Reference proteome</keyword>
<protein>
    <submittedName>
        <fullName evidence="1">Uncharacterized protein</fullName>
    </submittedName>
</protein>
<dbReference type="Proteomes" id="UP000232003">
    <property type="component" value="Chromosome"/>
</dbReference>
<accession>A0A2K8T296</accession>
<dbReference type="RefSeq" id="WP_100902081.1">
    <property type="nucleotide sequence ID" value="NZ_CAWNNC010000001.1"/>
</dbReference>
<evidence type="ECO:0000313" key="2">
    <source>
        <dbReference type="Proteomes" id="UP000232003"/>
    </source>
</evidence>
<gene>
    <name evidence="1" type="ORF">COO91_07896</name>
</gene>
<reference evidence="1 2" key="1">
    <citation type="submission" date="2017-11" db="EMBL/GenBank/DDBJ databases">
        <title>Complete genome of a free-living desiccation-tolerant cyanobacterium and its photosynthetic adaptation to extreme terrestrial habitat.</title>
        <authorList>
            <person name="Shang J."/>
        </authorList>
    </citation>
    <scope>NUCLEOTIDE SEQUENCE [LARGE SCALE GENOMIC DNA]</scope>
    <source>
        <strain evidence="1 2">CCNUN1</strain>
    </source>
</reference>
<organism evidence="1 2">
    <name type="scientific">Nostoc flagelliforme CCNUN1</name>
    <dbReference type="NCBI Taxonomy" id="2038116"/>
    <lineage>
        <taxon>Bacteria</taxon>
        <taxon>Bacillati</taxon>
        <taxon>Cyanobacteriota</taxon>
        <taxon>Cyanophyceae</taxon>
        <taxon>Nostocales</taxon>
        <taxon>Nostocaceae</taxon>
        <taxon>Nostoc</taxon>
    </lineage>
</organism>
<dbReference type="KEGG" id="nfl:COO91_07896"/>